<dbReference type="GO" id="GO:0005506">
    <property type="term" value="F:iron ion binding"/>
    <property type="evidence" value="ECO:0007669"/>
    <property type="project" value="UniProtKB-ARBA"/>
</dbReference>
<dbReference type="Pfam" id="PF05721">
    <property type="entry name" value="PhyH"/>
    <property type="match status" value="1"/>
</dbReference>
<evidence type="ECO:0000256" key="3">
    <source>
        <dbReference type="ARBA" id="ARBA00023004"/>
    </source>
</evidence>
<keyword evidence="5" id="KW-1185">Reference proteome</keyword>
<keyword evidence="1" id="KW-0479">Metal-binding</keyword>
<dbReference type="RefSeq" id="WP_263999825.1">
    <property type="nucleotide sequence ID" value="NZ_JACKVK010000022.1"/>
</dbReference>
<reference evidence="4" key="2">
    <citation type="journal article" date="2022" name="BMC Genomics">
        <title>Comparative genome analysis of mycobacteria focusing on tRNA and non-coding RNA.</title>
        <authorList>
            <person name="Behra P.R.K."/>
            <person name="Pettersson B.M.F."/>
            <person name="Ramesh M."/>
            <person name="Das S."/>
            <person name="Dasgupta S."/>
            <person name="Kirsebom L.A."/>
        </authorList>
    </citation>
    <scope>NUCLEOTIDE SEQUENCE</scope>
    <source>
        <strain evidence="4">DSM 44838</strain>
    </source>
</reference>
<dbReference type="Gene3D" id="2.60.120.620">
    <property type="entry name" value="q2cbj1_9rhob like domain"/>
    <property type="match status" value="1"/>
</dbReference>
<evidence type="ECO:0000313" key="5">
    <source>
        <dbReference type="Proteomes" id="UP001141629"/>
    </source>
</evidence>
<reference evidence="4" key="1">
    <citation type="submission" date="2020-07" db="EMBL/GenBank/DDBJ databases">
        <authorList>
            <person name="Pettersson B.M.F."/>
            <person name="Behra P.R.K."/>
            <person name="Ramesh M."/>
            <person name="Das S."/>
            <person name="Dasgupta S."/>
            <person name="Kirsebom L.A."/>
        </authorList>
    </citation>
    <scope>NUCLEOTIDE SEQUENCE</scope>
    <source>
        <strain evidence="4">DSM 44838</strain>
    </source>
</reference>
<keyword evidence="2" id="KW-0560">Oxidoreductase</keyword>
<organism evidence="4 5">
    <name type="scientific">Mycobacterium yunnanensis</name>
    <dbReference type="NCBI Taxonomy" id="368477"/>
    <lineage>
        <taxon>Bacteria</taxon>
        <taxon>Bacillati</taxon>
        <taxon>Actinomycetota</taxon>
        <taxon>Actinomycetes</taxon>
        <taxon>Mycobacteriales</taxon>
        <taxon>Mycobacteriaceae</taxon>
        <taxon>Mycobacterium</taxon>
    </lineage>
</organism>
<dbReference type="PANTHER" id="PTHR20883">
    <property type="entry name" value="PHYTANOYL-COA DIOXYGENASE DOMAIN CONTAINING 1"/>
    <property type="match status" value="1"/>
</dbReference>
<accession>A0A9X2Z7Z6</accession>
<evidence type="ECO:0000256" key="1">
    <source>
        <dbReference type="ARBA" id="ARBA00022723"/>
    </source>
</evidence>
<dbReference type="Proteomes" id="UP001141629">
    <property type="component" value="Unassembled WGS sequence"/>
</dbReference>
<sequence length="298" mass="32813">MTALNHVPATTPVDELVAHLRRDNYVIVDDLAPPALMDAIDDEVAPYIESTPMGYNSILGSKTRRTGALVARSPKCRELIQHPTILGTVGEFLGHASAFQLMLTQIISIEPGEKAQGLHRDQGAWDYFPFPADYHVQCNMLWALSDYTAEMGATRVVPGSHLPGSRTPKEYTDAECLQAEMSRGSVLIYSGKIVHSGGANKTTDKIRRAININYAVGWVRQEENQYLSVPLEIAKTLDDDLLKLMGYQEGAFAMGYIRDFEDPLRAVRGIDAVPYGFDSNRVRAEASTEHAAFLAGSQ</sequence>
<dbReference type="GO" id="GO:0016706">
    <property type="term" value="F:2-oxoglutarate-dependent dioxygenase activity"/>
    <property type="evidence" value="ECO:0007669"/>
    <property type="project" value="UniProtKB-ARBA"/>
</dbReference>
<name>A0A9X2Z7Z6_9MYCO</name>
<comment type="caution">
    <text evidence="4">The sequence shown here is derived from an EMBL/GenBank/DDBJ whole genome shotgun (WGS) entry which is preliminary data.</text>
</comment>
<dbReference type="PANTHER" id="PTHR20883:SF19">
    <property type="entry name" value="MULTIFUNCTIONAL DIOXYGENASE AUSE"/>
    <property type="match status" value="1"/>
</dbReference>
<evidence type="ECO:0000256" key="2">
    <source>
        <dbReference type="ARBA" id="ARBA00023002"/>
    </source>
</evidence>
<keyword evidence="4" id="KW-0223">Dioxygenase</keyword>
<dbReference type="InterPro" id="IPR008775">
    <property type="entry name" value="Phytyl_CoA_dOase-like"/>
</dbReference>
<dbReference type="EMBL" id="JACKVK010000022">
    <property type="protein sequence ID" value="MCV7424735.1"/>
    <property type="molecule type" value="Genomic_DNA"/>
</dbReference>
<proteinExistence type="predicted"/>
<keyword evidence="3" id="KW-0408">Iron</keyword>
<protein>
    <submittedName>
        <fullName evidence="4">Phytanoyl-CoA dioxygenase family protein</fullName>
    </submittedName>
</protein>
<dbReference type="SUPFAM" id="SSF51197">
    <property type="entry name" value="Clavaminate synthase-like"/>
    <property type="match status" value="1"/>
</dbReference>
<dbReference type="AlphaFoldDB" id="A0A9X2Z7Z6"/>
<gene>
    <name evidence="4" type="ORF">H7K45_29770</name>
</gene>
<evidence type="ECO:0000313" key="4">
    <source>
        <dbReference type="EMBL" id="MCV7424735.1"/>
    </source>
</evidence>